<organism evidence="2 3">
    <name type="scientific">Helicobacter gastrofelis</name>
    <dbReference type="NCBI Taxonomy" id="2849642"/>
    <lineage>
        <taxon>Bacteria</taxon>
        <taxon>Pseudomonadati</taxon>
        <taxon>Campylobacterota</taxon>
        <taxon>Epsilonproteobacteria</taxon>
        <taxon>Campylobacterales</taxon>
        <taxon>Helicobacteraceae</taxon>
        <taxon>Helicobacter</taxon>
    </lineage>
</organism>
<dbReference type="InterPro" id="IPR040653">
    <property type="entry name" value="Csd3_N"/>
</dbReference>
<dbReference type="Pfam" id="PF18059">
    <property type="entry name" value="Csd3_N"/>
    <property type="match status" value="1"/>
</dbReference>
<dbReference type="Gene3D" id="3.10.450.350">
    <property type="match status" value="1"/>
</dbReference>
<dbReference type="Proteomes" id="UP000826146">
    <property type="component" value="Chromosome"/>
</dbReference>
<proteinExistence type="predicted"/>
<dbReference type="Gene3D" id="2.70.70.10">
    <property type="entry name" value="Glucose Permease (Domain IIA)"/>
    <property type="match status" value="1"/>
</dbReference>
<reference evidence="2 3" key="1">
    <citation type="submission" date="2021-07" db="EMBL/GenBank/DDBJ databases">
        <title>Novel Helicobacter sp. Isolated from a cat.</title>
        <authorList>
            <person name="Rimbara E."/>
            <person name="Suzuki M."/>
        </authorList>
    </citation>
    <scope>NUCLEOTIDE SEQUENCE [LARGE SCALE GENOMIC DNA]</scope>
    <source>
        <strain evidence="3">NHP19-012</strain>
    </source>
</reference>
<sequence length="212" mass="24422">MALLGFFNKHHIDPKIHHNLSCQDKELGTEIRVGMPYYIPKDNNNQLLQALVPMGKSVQPRLLTRAVVKDDQLSLIYARKHRFNQLFSHPNIKAAMLQTHRRNHYVFAYKDKYYDELGRKFAEFLLKTPVKRAQVIGKVGNIGLSIGSHLHFGMCRNDCPTDPLGRIRTAKSQLKGHEKQFFSQAIEPYPGILEDLTSFEHAQKENTKNTDQ</sequence>
<dbReference type="RefSeq" id="WP_260321596.1">
    <property type="nucleotide sequence ID" value="NZ_AP024819.1"/>
</dbReference>
<evidence type="ECO:0000313" key="2">
    <source>
        <dbReference type="EMBL" id="BCZ19966.1"/>
    </source>
</evidence>
<dbReference type="EMBL" id="AP024819">
    <property type="protein sequence ID" value="BCZ19966.1"/>
    <property type="molecule type" value="Genomic_DNA"/>
</dbReference>
<keyword evidence="3" id="KW-1185">Reference proteome</keyword>
<dbReference type="SUPFAM" id="SSF51261">
    <property type="entry name" value="Duplicated hybrid motif"/>
    <property type="match status" value="1"/>
</dbReference>
<accession>A0ABM7SGH4</accession>
<evidence type="ECO:0000313" key="3">
    <source>
        <dbReference type="Proteomes" id="UP000826146"/>
    </source>
</evidence>
<name>A0ABM7SGH4_9HELI</name>
<protein>
    <recommendedName>
        <fullName evidence="1">Csd3 N-terminal domain-containing protein</fullName>
    </recommendedName>
</protein>
<dbReference type="InterPro" id="IPR011055">
    <property type="entry name" value="Dup_hybrid_motif"/>
</dbReference>
<evidence type="ECO:0000259" key="1">
    <source>
        <dbReference type="Pfam" id="PF18059"/>
    </source>
</evidence>
<feature type="domain" description="Csd3 N-terminal" evidence="1">
    <location>
        <begin position="2"/>
        <end position="63"/>
    </location>
</feature>
<gene>
    <name evidence="2" type="ORF">NHP190012_16080</name>
</gene>
<dbReference type="CDD" id="cd12797">
    <property type="entry name" value="M23_peptidase"/>
    <property type="match status" value="1"/>
</dbReference>